<dbReference type="GO" id="GO:0031490">
    <property type="term" value="F:chromatin DNA binding"/>
    <property type="evidence" value="ECO:0000318"/>
    <property type="project" value="GO_Central"/>
</dbReference>
<keyword evidence="10" id="KW-1185">Reference proteome</keyword>
<proteinExistence type="inferred from homology"/>
<keyword evidence="5" id="KW-0805">Transcription regulation</keyword>
<dbReference type="GO" id="GO:0005634">
    <property type="term" value="C:nucleus"/>
    <property type="evidence" value="ECO:0000318"/>
    <property type="project" value="GO_Central"/>
</dbReference>
<organism evidence="9 10">
    <name type="scientific">Monosiga brevicollis</name>
    <name type="common">Choanoflagellate</name>
    <dbReference type="NCBI Taxonomy" id="81824"/>
    <lineage>
        <taxon>Eukaryota</taxon>
        <taxon>Choanoflagellata</taxon>
        <taxon>Craspedida</taxon>
        <taxon>Salpingoecidae</taxon>
        <taxon>Monosiga</taxon>
    </lineage>
</organism>
<dbReference type="Pfam" id="PF09733">
    <property type="entry name" value="VEFS-Box"/>
    <property type="match status" value="1"/>
</dbReference>
<dbReference type="CDD" id="cd21553">
    <property type="entry name" value="VEFS-box_EMF2-like"/>
    <property type="match status" value="1"/>
</dbReference>
<protein>
    <recommendedName>
        <fullName evidence="8">C2H2-type domain-containing protein</fullName>
    </recommendedName>
</protein>
<dbReference type="GO" id="GO:0035098">
    <property type="term" value="C:ESC/E(Z) complex"/>
    <property type="evidence" value="ECO:0000318"/>
    <property type="project" value="GO_Central"/>
</dbReference>
<name>A9UXL5_MONBE</name>
<keyword evidence="6" id="KW-0804">Transcription</keyword>
<dbReference type="InterPro" id="IPR019135">
    <property type="entry name" value="Polycomb_protein_VEFS-Box"/>
</dbReference>
<evidence type="ECO:0000313" key="10">
    <source>
        <dbReference type="Proteomes" id="UP000001357"/>
    </source>
</evidence>
<dbReference type="PANTHER" id="PTHR22597">
    <property type="entry name" value="POLYCOMB GROUP PROTEIN"/>
    <property type="match status" value="1"/>
</dbReference>
<evidence type="ECO:0000256" key="1">
    <source>
        <dbReference type="ARBA" id="ARBA00007416"/>
    </source>
</evidence>
<accession>A9UXL5</accession>
<dbReference type="AlphaFoldDB" id="A9UXL5"/>
<evidence type="ECO:0000259" key="8">
    <source>
        <dbReference type="PROSITE" id="PS00028"/>
    </source>
</evidence>
<comment type="similarity">
    <text evidence="1">Belongs to the VEFS (VRN2-EMF2-FIS2-SU(Z)12) family.</text>
</comment>
<keyword evidence="2" id="KW-0479">Metal-binding</keyword>
<dbReference type="KEGG" id="mbr:MONBRDRAFT_25042"/>
<dbReference type="EMBL" id="CH991549">
    <property type="protein sequence ID" value="EDQ89862.1"/>
    <property type="molecule type" value="Genomic_DNA"/>
</dbReference>
<evidence type="ECO:0000313" key="9">
    <source>
        <dbReference type="EMBL" id="EDQ89862.1"/>
    </source>
</evidence>
<dbReference type="Proteomes" id="UP000001357">
    <property type="component" value="Unassembled WGS sequence"/>
</dbReference>
<keyword evidence="3" id="KW-0863">Zinc-finger</keyword>
<dbReference type="InParanoid" id="A9UXL5"/>
<dbReference type="GO" id="GO:0016586">
    <property type="term" value="C:RSC-type complex"/>
    <property type="evidence" value="ECO:0000318"/>
    <property type="project" value="GO_Central"/>
</dbReference>
<gene>
    <name evidence="9" type="ORF">MONBRDRAFT_25042</name>
</gene>
<feature type="domain" description="C2H2-type" evidence="8">
    <location>
        <begin position="243"/>
        <end position="264"/>
    </location>
</feature>
<evidence type="ECO:0000256" key="6">
    <source>
        <dbReference type="ARBA" id="ARBA00023163"/>
    </source>
</evidence>
<sequence length="623" mass="69430">MSKAPVPEPIEAIQLDSDNDQSPRSPSVSSESESASTSPSFAEGRARVLEADRKQFYDTFGRALGYATIRSAFRHQRGAPFLLRNLRYHNTLIEPELASFAKSSRREATTQRLARSFDFRQLLRKTQQRQGTDTPALPYVNPYSVCLLKRPLNQSHSPTVPMSMFTRLSQPDPMLYPLESPQPELTMWLSPHPDLDSARLRQHRVLTLANMISGAATILNSPWRTAATANSAIHRYMVKNGKCPFCGRRIPGTPNFLLHLRHVHDEFVTTLAAVRTDGTVHLVVAARDEWTRPIARVKPIPFTGLLPAEKAKLAQLRQAVTTTELRLFEFGFVADSRAGEAKLEKQLENMTSTIADLEARGRCSQRPHYVHMEFYYARGGHEPLQKAVQALAAAPKTCTSVPRRKGKRPVYRCPHFTAAVSDELDHDSDDDDEGPWAELVQRQNFRELADINVSERTFMQLWNAFRRRSAHRPETRALLDGRDQGVAAACVAFVNDYKLLLSSTGLARQCQLHMTMLWRLGLLPEPVLQELMSRLAGAPSHAKPVPLANPEVAVHGAMSETRSRQEALVMSVASPSKAAKRSTDEPLADVILKSLSSLKVAAECVCVCVCVCVCGTMGRQSEL</sequence>
<dbReference type="PROSITE" id="PS00028">
    <property type="entry name" value="ZINC_FINGER_C2H2_1"/>
    <property type="match status" value="1"/>
</dbReference>
<feature type="compositionally biased region" description="Low complexity" evidence="7">
    <location>
        <begin position="22"/>
        <end position="40"/>
    </location>
</feature>
<reference evidence="9 10" key="1">
    <citation type="journal article" date="2008" name="Nature">
        <title>The genome of the choanoflagellate Monosiga brevicollis and the origin of metazoans.</title>
        <authorList>
            <consortium name="JGI Sequencing"/>
            <person name="King N."/>
            <person name="Westbrook M.J."/>
            <person name="Young S.L."/>
            <person name="Kuo A."/>
            <person name="Abedin M."/>
            <person name="Chapman J."/>
            <person name="Fairclough S."/>
            <person name="Hellsten U."/>
            <person name="Isogai Y."/>
            <person name="Letunic I."/>
            <person name="Marr M."/>
            <person name="Pincus D."/>
            <person name="Putnam N."/>
            <person name="Rokas A."/>
            <person name="Wright K.J."/>
            <person name="Zuzow R."/>
            <person name="Dirks W."/>
            <person name="Good M."/>
            <person name="Goodstein D."/>
            <person name="Lemons D."/>
            <person name="Li W."/>
            <person name="Lyons J.B."/>
            <person name="Morris A."/>
            <person name="Nichols S."/>
            <person name="Richter D.J."/>
            <person name="Salamov A."/>
            <person name="Bork P."/>
            <person name="Lim W.A."/>
            <person name="Manning G."/>
            <person name="Miller W.T."/>
            <person name="McGinnis W."/>
            <person name="Shapiro H."/>
            <person name="Tjian R."/>
            <person name="Grigoriev I.V."/>
            <person name="Rokhsar D."/>
        </authorList>
    </citation>
    <scope>NUCLEOTIDE SEQUENCE [LARGE SCALE GENOMIC DNA]</scope>
    <source>
        <strain evidence="10">MX1 / ATCC 50154</strain>
    </source>
</reference>
<dbReference type="GO" id="GO:0008270">
    <property type="term" value="F:zinc ion binding"/>
    <property type="evidence" value="ECO:0007669"/>
    <property type="project" value="UniProtKB-KW"/>
</dbReference>
<evidence type="ECO:0000256" key="4">
    <source>
        <dbReference type="ARBA" id="ARBA00022833"/>
    </source>
</evidence>
<keyword evidence="4" id="KW-0862">Zinc</keyword>
<dbReference type="STRING" id="81824.A9UXL5"/>
<dbReference type="PANTHER" id="PTHR22597:SF0">
    <property type="entry name" value="POLYCOMB PROTEIN SUZ12"/>
    <property type="match status" value="1"/>
</dbReference>
<evidence type="ECO:0000256" key="7">
    <source>
        <dbReference type="SAM" id="MobiDB-lite"/>
    </source>
</evidence>
<feature type="region of interest" description="Disordered" evidence="7">
    <location>
        <begin position="1"/>
        <end position="43"/>
    </location>
</feature>
<evidence type="ECO:0000256" key="5">
    <source>
        <dbReference type="ARBA" id="ARBA00023015"/>
    </source>
</evidence>
<dbReference type="InterPro" id="IPR013087">
    <property type="entry name" value="Znf_C2H2_type"/>
</dbReference>
<evidence type="ECO:0000256" key="2">
    <source>
        <dbReference type="ARBA" id="ARBA00022723"/>
    </source>
</evidence>
<dbReference type="RefSeq" id="XP_001745284.1">
    <property type="nucleotide sequence ID" value="XM_001745232.1"/>
</dbReference>
<evidence type="ECO:0000256" key="3">
    <source>
        <dbReference type="ARBA" id="ARBA00022771"/>
    </source>
</evidence>
<dbReference type="GeneID" id="5890512"/>